<feature type="transmembrane region" description="Helical" evidence="6">
    <location>
        <begin position="160"/>
        <end position="183"/>
    </location>
</feature>
<gene>
    <name evidence="8" type="ORF">Vau01_102610</name>
</gene>
<organism evidence="8 9">
    <name type="scientific">Virgisporangium aurantiacum</name>
    <dbReference type="NCBI Taxonomy" id="175570"/>
    <lineage>
        <taxon>Bacteria</taxon>
        <taxon>Bacillati</taxon>
        <taxon>Actinomycetota</taxon>
        <taxon>Actinomycetes</taxon>
        <taxon>Micromonosporales</taxon>
        <taxon>Micromonosporaceae</taxon>
        <taxon>Virgisporangium</taxon>
    </lineage>
</organism>
<feature type="transmembrane region" description="Helical" evidence="6">
    <location>
        <begin position="361"/>
        <end position="380"/>
    </location>
</feature>
<dbReference type="InterPro" id="IPR011701">
    <property type="entry name" value="MFS"/>
</dbReference>
<keyword evidence="4 6" id="KW-0472">Membrane</keyword>
<feature type="signal peptide" evidence="7">
    <location>
        <begin position="1"/>
        <end position="24"/>
    </location>
</feature>
<keyword evidence="9" id="KW-1185">Reference proteome</keyword>
<reference evidence="8" key="1">
    <citation type="submission" date="2021-01" db="EMBL/GenBank/DDBJ databases">
        <title>Whole genome shotgun sequence of Virgisporangium aurantiacum NBRC 16421.</title>
        <authorList>
            <person name="Komaki H."/>
            <person name="Tamura T."/>
        </authorList>
    </citation>
    <scope>NUCLEOTIDE SEQUENCE</scope>
    <source>
        <strain evidence="8">NBRC 16421</strain>
    </source>
</reference>
<dbReference type="PANTHER" id="PTHR23514:SF13">
    <property type="entry name" value="INNER MEMBRANE PROTEIN YBJJ"/>
    <property type="match status" value="1"/>
</dbReference>
<feature type="transmembrane region" description="Helical" evidence="6">
    <location>
        <begin position="135"/>
        <end position="154"/>
    </location>
</feature>
<feature type="transmembrane region" description="Helical" evidence="6">
    <location>
        <begin position="331"/>
        <end position="355"/>
    </location>
</feature>
<feature type="transmembrane region" description="Helical" evidence="6">
    <location>
        <begin position="98"/>
        <end position="114"/>
    </location>
</feature>
<proteinExistence type="predicted"/>
<name>A0A8J3ZIT3_9ACTN</name>
<dbReference type="EMBL" id="BOPG01000082">
    <property type="protein sequence ID" value="GIJ62745.1"/>
    <property type="molecule type" value="Genomic_DNA"/>
</dbReference>
<sequence>MSVFVKTPRVGTALVFLASGAVQASLFARLPALQDASGAGTAALGTALAVMGAGTFVGMCTAARHFRTFDDRRIVAVASTLTIGALLGASYASSPWQLTFALLALGVPAGMWDARMNVHAAVVERQAGRHLMTEFHGLWSLGCVVGAGVGVLAASRGWPVLHQSLVVGGLALAACLFGVSTFVDRDDAPPRPVPTGRRPFQPYLAHLIAIIFLGAIIEGAAGDWLAVLLADERGQSHGAAASGYLTFVAAMAVGRLGANRLYRFYPEVSLRQAVLLGTGTAAAGVVLTAYAPVGIAVHLGAVCWGVGICVVFPGVLSVAGRKSDSGRTVALLSSIGYAASMAGPIGLGLASSALARPDLRLALAVLLPLCAAVAVAVAWWTKPDSEPVRMESPRQPRVGTLAFEPTPEGGR</sequence>
<dbReference type="GO" id="GO:0022857">
    <property type="term" value="F:transmembrane transporter activity"/>
    <property type="evidence" value="ECO:0007669"/>
    <property type="project" value="InterPro"/>
</dbReference>
<evidence type="ECO:0000256" key="4">
    <source>
        <dbReference type="ARBA" id="ARBA00023136"/>
    </source>
</evidence>
<dbReference type="Pfam" id="PF07690">
    <property type="entry name" value="MFS_1"/>
    <property type="match status" value="1"/>
</dbReference>
<evidence type="ECO:0000313" key="8">
    <source>
        <dbReference type="EMBL" id="GIJ62745.1"/>
    </source>
</evidence>
<feature type="transmembrane region" description="Helical" evidence="6">
    <location>
        <begin position="270"/>
        <end position="291"/>
    </location>
</feature>
<dbReference type="GO" id="GO:0016020">
    <property type="term" value="C:membrane"/>
    <property type="evidence" value="ECO:0007669"/>
    <property type="project" value="UniProtKB-SubCell"/>
</dbReference>
<comment type="subcellular location">
    <subcellularLocation>
        <location evidence="1">Membrane</location>
        <topology evidence="1">Multi-pass membrane protein</topology>
    </subcellularLocation>
</comment>
<evidence type="ECO:0000256" key="6">
    <source>
        <dbReference type="SAM" id="Phobius"/>
    </source>
</evidence>
<feature type="region of interest" description="Disordered" evidence="5">
    <location>
        <begin position="386"/>
        <end position="411"/>
    </location>
</feature>
<feature type="chain" id="PRO_5035185739" evidence="7">
    <location>
        <begin position="25"/>
        <end position="411"/>
    </location>
</feature>
<evidence type="ECO:0000256" key="3">
    <source>
        <dbReference type="ARBA" id="ARBA00022989"/>
    </source>
</evidence>
<feature type="transmembrane region" description="Helical" evidence="6">
    <location>
        <begin position="40"/>
        <end position="62"/>
    </location>
</feature>
<keyword evidence="3 6" id="KW-1133">Transmembrane helix</keyword>
<dbReference type="RefSeq" id="WP_204008582.1">
    <property type="nucleotide sequence ID" value="NZ_BOPG01000082.1"/>
</dbReference>
<dbReference type="AlphaFoldDB" id="A0A8J3ZIT3"/>
<keyword evidence="2 6" id="KW-0812">Transmembrane</keyword>
<feature type="transmembrane region" description="Helical" evidence="6">
    <location>
        <begin position="239"/>
        <end position="258"/>
    </location>
</feature>
<dbReference type="Proteomes" id="UP000612585">
    <property type="component" value="Unassembled WGS sequence"/>
</dbReference>
<evidence type="ECO:0000313" key="9">
    <source>
        <dbReference type="Proteomes" id="UP000612585"/>
    </source>
</evidence>
<evidence type="ECO:0000256" key="5">
    <source>
        <dbReference type="SAM" id="MobiDB-lite"/>
    </source>
</evidence>
<feature type="transmembrane region" description="Helical" evidence="6">
    <location>
        <begin position="203"/>
        <end position="227"/>
    </location>
</feature>
<feature type="transmembrane region" description="Helical" evidence="6">
    <location>
        <begin position="297"/>
        <end position="319"/>
    </location>
</feature>
<feature type="transmembrane region" description="Helical" evidence="6">
    <location>
        <begin position="74"/>
        <end position="92"/>
    </location>
</feature>
<accession>A0A8J3ZIT3</accession>
<dbReference type="InterPro" id="IPR051788">
    <property type="entry name" value="MFS_Transporter"/>
</dbReference>
<evidence type="ECO:0000256" key="2">
    <source>
        <dbReference type="ARBA" id="ARBA00022692"/>
    </source>
</evidence>
<keyword evidence="7" id="KW-0732">Signal</keyword>
<protein>
    <submittedName>
        <fullName evidence="8">MFS transporter</fullName>
    </submittedName>
</protein>
<dbReference type="Gene3D" id="1.20.1250.20">
    <property type="entry name" value="MFS general substrate transporter like domains"/>
    <property type="match status" value="2"/>
</dbReference>
<dbReference type="PANTHER" id="PTHR23514">
    <property type="entry name" value="BYPASS OF STOP CODON PROTEIN 6"/>
    <property type="match status" value="1"/>
</dbReference>
<evidence type="ECO:0000256" key="1">
    <source>
        <dbReference type="ARBA" id="ARBA00004141"/>
    </source>
</evidence>
<evidence type="ECO:0000256" key="7">
    <source>
        <dbReference type="SAM" id="SignalP"/>
    </source>
</evidence>
<dbReference type="SUPFAM" id="SSF103473">
    <property type="entry name" value="MFS general substrate transporter"/>
    <property type="match status" value="1"/>
</dbReference>
<comment type="caution">
    <text evidence="8">The sequence shown here is derived from an EMBL/GenBank/DDBJ whole genome shotgun (WGS) entry which is preliminary data.</text>
</comment>
<dbReference type="InterPro" id="IPR036259">
    <property type="entry name" value="MFS_trans_sf"/>
</dbReference>